<reference evidence="2" key="1">
    <citation type="submission" date="2021-02" db="EMBL/GenBank/DDBJ databases">
        <authorList>
            <person name="Nowell W R."/>
        </authorList>
    </citation>
    <scope>NUCLEOTIDE SEQUENCE</scope>
</reference>
<accession>A0A814C656</accession>
<dbReference type="EMBL" id="CAJNOO010000416">
    <property type="protein sequence ID" value="CAF0937507.1"/>
    <property type="molecule type" value="Genomic_DNA"/>
</dbReference>
<dbReference type="AlphaFoldDB" id="A0A814C656"/>
<dbReference type="SUPFAM" id="SSF63825">
    <property type="entry name" value="YWTD domain"/>
    <property type="match status" value="1"/>
</dbReference>
<evidence type="ECO:0000256" key="1">
    <source>
        <dbReference type="SAM" id="SignalP"/>
    </source>
</evidence>
<feature type="signal peptide" evidence="1">
    <location>
        <begin position="1"/>
        <end position="18"/>
    </location>
</feature>
<gene>
    <name evidence="2" type="ORF">RFH988_LOCUS10887</name>
</gene>
<dbReference type="InterPro" id="IPR011042">
    <property type="entry name" value="6-blade_b-propeller_TolB-like"/>
</dbReference>
<dbReference type="Gene3D" id="2.120.10.30">
    <property type="entry name" value="TolB, C-terminal domain"/>
    <property type="match status" value="1"/>
</dbReference>
<keyword evidence="1" id="KW-0732">Signal</keyword>
<dbReference type="OrthoDB" id="9977972at2759"/>
<name>A0A814C656_9BILA</name>
<organism evidence="2 3">
    <name type="scientific">Rotaria sordida</name>
    <dbReference type="NCBI Taxonomy" id="392033"/>
    <lineage>
        <taxon>Eukaryota</taxon>
        <taxon>Metazoa</taxon>
        <taxon>Spiralia</taxon>
        <taxon>Gnathifera</taxon>
        <taxon>Rotifera</taxon>
        <taxon>Eurotatoria</taxon>
        <taxon>Bdelloidea</taxon>
        <taxon>Philodinida</taxon>
        <taxon>Philodinidae</taxon>
        <taxon>Rotaria</taxon>
    </lineage>
</organism>
<comment type="caution">
    <text evidence="2">The sequence shown here is derived from an EMBL/GenBank/DDBJ whole genome shotgun (WGS) entry which is preliminary data.</text>
</comment>
<evidence type="ECO:0000313" key="3">
    <source>
        <dbReference type="Proteomes" id="UP000663882"/>
    </source>
</evidence>
<sequence>MIALTIFPFFLLFSLLASFRVSEDVPYQSLIVSQSIGDFGNIQQGRLVNSSSNLFWEWRNFTDNLGASIAGITVSTNYENIAIGMMSKMGILSSNGRSFSVLATNLTRCHYAIVFPAKHMILYTDADEHIYQVDLTTKKQTVLLNHVGGSAGTRGLVYDSINNWLYFSGVQLMRSRLDGTELQNITRYLNLNYENPGFQIALDHHFDSKNPRVYLAFNGGLYMVNADGSKEKLIYSSSVETNYTGPYGVAIGTDPGDGQRYIFWCRGRREKEAYLERSILDNDGQLRTIELLYHSSARVGQWLYALALVPWRF</sequence>
<evidence type="ECO:0000313" key="2">
    <source>
        <dbReference type="EMBL" id="CAF0937507.1"/>
    </source>
</evidence>
<feature type="chain" id="PRO_5032718226" evidence="1">
    <location>
        <begin position="19"/>
        <end position="313"/>
    </location>
</feature>
<proteinExistence type="predicted"/>
<protein>
    <submittedName>
        <fullName evidence="2">Uncharacterized protein</fullName>
    </submittedName>
</protein>
<dbReference type="Proteomes" id="UP000663882">
    <property type="component" value="Unassembled WGS sequence"/>
</dbReference>